<evidence type="ECO:0000256" key="3">
    <source>
        <dbReference type="ARBA" id="ARBA00022737"/>
    </source>
</evidence>
<dbReference type="GO" id="GO:0016104">
    <property type="term" value="P:triterpenoid biosynthetic process"/>
    <property type="evidence" value="ECO:0007669"/>
    <property type="project" value="InterPro"/>
</dbReference>
<gene>
    <name evidence="11" type="ORF">CC78DRAFT_574901</name>
</gene>
<dbReference type="EMBL" id="ML986582">
    <property type="protein sequence ID" value="KAF2269339.1"/>
    <property type="molecule type" value="Genomic_DNA"/>
</dbReference>
<evidence type="ECO:0000259" key="10">
    <source>
        <dbReference type="Pfam" id="PF13249"/>
    </source>
</evidence>
<dbReference type="FunFam" id="1.50.10.20:FF:000003">
    <property type="entry name" value="Terpene cyclase/mutase family member"/>
    <property type="match status" value="1"/>
</dbReference>
<dbReference type="PANTHER" id="PTHR11764:SF20">
    <property type="entry name" value="LANOSTEROL SYNTHASE"/>
    <property type="match status" value="1"/>
</dbReference>
<dbReference type="InterPro" id="IPR032696">
    <property type="entry name" value="SQ_cyclase_C"/>
</dbReference>
<dbReference type="GO" id="GO:0005811">
    <property type="term" value="C:lipid droplet"/>
    <property type="evidence" value="ECO:0007669"/>
    <property type="project" value="InterPro"/>
</dbReference>
<dbReference type="Pfam" id="PF13249">
    <property type="entry name" value="SQHop_cyclase_N"/>
    <property type="match status" value="1"/>
</dbReference>
<dbReference type="SUPFAM" id="SSF48239">
    <property type="entry name" value="Terpenoid cyclases/Protein prenyltransferases"/>
    <property type="match status" value="2"/>
</dbReference>
<dbReference type="InterPro" id="IPR002365">
    <property type="entry name" value="Terpene_synthase_CS"/>
</dbReference>
<dbReference type="InterPro" id="IPR032697">
    <property type="entry name" value="SQ_cyclase_N"/>
</dbReference>
<comment type="similarity">
    <text evidence="1 7">Belongs to the terpene cyclase/mutase family.</text>
</comment>
<feature type="region of interest" description="Disordered" evidence="8">
    <location>
        <begin position="1"/>
        <end position="39"/>
    </location>
</feature>
<evidence type="ECO:0000256" key="2">
    <source>
        <dbReference type="ARBA" id="ARBA00022516"/>
    </source>
</evidence>
<dbReference type="InterPro" id="IPR008930">
    <property type="entry name" value="Terpenoid_cyclase/PrenylTrfase"/>
</dbReference>
<feature type="domain" description="Squalene cyclase N-terminal" evidence="10">
    <location>
        <begin position="106"/>
        <end position="352"/>
    </location>
</feature>
<evidence type="ECO:0000256" key="6">
    <source>
        <dbReference type="ARBA" id="ARBA00023235"/>
    </source>
</evidence>
<dbReference type="SFLD" id="SFLDG01016">
    <property type="entry name" value="Prenyltransferase_Like_2"/>
    <property type="match status" value="1"/>
</dbReference>
<dbReference type="OrthoDB" id="21502at2759"/>
<sequence>MAQLATMMDANGAHKRGAKAEAANEPGAKNGNGPVKDAMKGMKTDYSRWRLKNDRGLQTWHYLETEEEVKAWPQSTADKYFLGMDTGLPDLHPAKTPLESAANALTFFSALQQGPGNWACEYGGPMFLLPGLIITWYVTGTPIHEPHAIEIKNYLFARAHPEDGGWGLHIEGNSSVFGTSLNYTTLRILGVEPDDPRMIKARNTLWKMGGALNGPHWAKWWLSVLGVTSWDCVNPVPPELWLFPDWVPIAPWRWWIHMRQVFLPMTYVYSKRWSLPLNDLTRQLRDELLTEPYETINFDSRRNTIHPADDYHPKTWILRLLFWFIINIWFPFLRPNWLKKRAEDWTWWLIEAEDENTSFSNLGPVNGPMNTLCSYIHGGPDSYAFREHVKTLPEFLWMKDEGMLMNGTNGVQVWDTSFFVQAMHDGGFSSDPKWKPMLIKALEFLEDHQMDIECRDLHKCYRQRRKGAWPFSTKKQGYTVSDCTSEGLKGALTLQSLPGYPQLISEDRLKEAVDVILTMQNSSGGCASYEPTRGPEALEWLNAAEVFGRIMIEYDYPECTTACVTALHMFQQHYPSYRTAEVQTFIAHAVDYIRASQRPDGSWYGSWGICFTYAGFFATESLAIAGETHANSERMRRACQFFLERQMADGGWGETYRSCETGIWHNHESSQVVQTAWVVCALLNAEFPDPEPMRRALKLIMKRQRANGEWKQEAIEGVFNKSCMISYPNYKFIFPIKALGMFAKRWGNDALL</sequence>
<accession>A0A9P4N9Y3</accession>
<name>A0A9P4N9Y3_9PLEO</name>
<keyword evidence="12" id="KW-1185">Reference proteome</keyword>
<keyword evidence="2" id="KW-0444">Lipid biosynthesis</keyword>
<keyword evidence="4" id="KW-0752">Steroid biosynthesis</keyword>
<evidence type="ECO:0000259" key="9">
    <source>
        <dbReference type="Pfam" id="PF13243"/>
    </source>
</evidence>
<keyword evidence="6 7" id="KW-0413">Isomerase</keyword>
<feature type="domain" description="Squalene cyclase C-terminal" evidence="9">
    <location>
        <begin position="413"/>
        <end position="742"/>
    </location>
</feature>
<dbReference type="PANTHER" id="PTHR11764">
    <property type="entry name" value="TERPENE CYCLASE/MUTASE FAMILY MEMBER"/>
    <property type="match status" value="1"/>
</dbReference>
<dbReference type="CDD" id="cd02892">
    <property type="entry name" value="SQCY_1"/>
    <property type="match status" value="1"/>
</dbReference>
<dbReference type="Gene3D" id="6.20.120.20">
    <property type="match status" value="1"/>
</dbReference>
<dbReference type="Pfam" id="PF13243">
    <property type="entry name" value="SQHop_cyclase_C"/>
    <property type="match status" value="1"/>
</dbReference>
<reference evidence="12" key="1">
    <citation type="journal article" date="2020" name="Stud. Mycol.">
        <title>101 Dothideomycetes genomes: A test case for predicting lifestyles and emergence of pathogens.</title>
        <authorList>
            <person name="Haridas S."/>
            <person name="Albert R."/>
            <person name="Binder M."/>
            <person name="Bloem J."/>
            <person name="LaButti K."/>
            <person name="Salamov A."/>
            <person name="Andreopoulos B."/>
            <person name="Baker S."/>
            <person name="Barry K."/>
            <person name="Bills G."/>
            <person name="Bluhm B."/>
            <person name="Cannon C."/>
            <person name="Castanera R."/>
            <person name="Culley D."/>
            <person name="Daum C."/>
            <person name="Ezra D."/>
            <person name="Gonzalez J."/>
            <person name="Henrissat B."/>
            <person name="Kuo A."/>
            <person name="Liang C."/>
            <person name="Lipzen A."/>
            <person name="Lutzoni F."/>
            <person name="Magnuson J."/>
            <person name="Mondo S."/>
            <person name="Nolan M."/>
            <person name="Ohm R."/>
            <person name="Pangilinan J."/>
            <person name="Park H.-J."/>
            <person name="Ramirez L."/>
            <person name="Alfaro M."/>
            <person name="Sun H."/>
            <person name="Tritt A."/>
            <person name="Yoshinaga Y."/>
            <person name="Zwiers L.-H."/>
            <person name="Turgeon B."/>
            <person name="Goodwin S."/>
            <person name="Spatafora J."/>
            <person name="Crous P."/>
            <person name="Grigoriev I."/>
        </authorList>
    </citation>
    <scope>NUCLEOTIDE SEQUENCE [LARGE SCALE GENOMIC DNA]</scope>
    <source>
        <strain evidence="12">CBS 304.66</strain>
    </source>
</reference>
<protein>
    <recommendedName>
        <fullName evidence="7">Terpene cyclase/mutase family member</fullName>
        <ecNumber evidence="7">5.4.99.-</ecNumber>
    </recommendedName>
</protein>
<proteinExistence type="inferred from homology"/>
<evidence type="ECO:0000313" key="11">
    <source>
        <dbReference type="EMBL" id="KAF2269339.1"/>
    </source>
</evidence>
<keyword evidence="5" id="KW-0443">Lipid metabolism</keyword>
<evidence type="ECO:0000256" key="8">
    <source>
        <dbReference type="SAM" id="MobiDB-lite"/>
    </source>
</evidence>
<comment type="caution">
    <text evidence="11">The sequence shown here is derived from an EMBL/GenBank/DDBJ whole genome shotgun (WGS) entry which is preliminary data.</text>
</comment>
<dbReference type="GO" id="GO:0006696">
    <property type="term" value="P:ergosterol biosynthetic process"/>
    <property type="evidence" value="ECO:0007669"/>
    <property type="project" value="TreeGrafter"/>
</dbReference>
<dbReference type="GO" id="GO:0000250">
    <property type="term" value="F:lanosterol synthase activity"/>
    <property type="evidence" value="ECO:0007669"/>
    <property type="project" value="UniProtKB-ARBA"/>
</dbReference>
<dbReference type="NCBIfam" id="TIGR01787">
    <property type="entry name" value="squalene_cyclas"/>
    <property type="match status" value="1"/>
</dbReference>
<dbReference type="InterPro" id="IPR018333">
    <property type="entry name" value="Squalene_cyclase"/>
</dbReference>
<dbReference type="PROSITE" id="PS01074">
    <property type="entry name" value="TERPENE_SYNTHASES"/>
    <property type="match status" value="1"/>
</dbReference>
<evidence type="ECO:0000256" key="7">
    <source>
        <dbReference type="RuleBase" id="RU362003"/>
    </source>
</evidence>
<dbReference type="EC" id="5.4.99.-" evidence="7"/>
<evidence type="ECO:0000313" key="12">
    <source>
        <dbReference type="Proteomes" id="UP000800093"/>
    </source>
</evidence>
<dbReference type="Proteomes" id="UP000800093">
    <property type="component" value="Unassembled WGS sequence"/>
</dbReference>
<dbReference type="AlphaFoldDB" id="A0A9P4N9Y3"/>
<evidence type="ECO:0000256" key="5">
    <source>
        <dbReference type="ARBA" id="ARBA00023098"/>
    </source>
</evidence>
<keyword evidence="3" id="KW-0677">Repeat</keyword>
<dbReference type="Gene3D" id="1.50.10.20">
    <property type="match status" value="2"/>
</dbReference>
<evidence type="ECO:0000256" key="4">
    <source>
        <dbReference type="ARBA" id="ARBA00022955"/>
    </source>
</evidence>
<evidence type="ECO:0000256" key="1">
    <source>
        <dbReference type="ARBA" id="ARBA00009755"/>
    </source>
</evidence>
<organism evidence="11 12">
    <name type="scientific">Lojkania enalia</name>
    <dbReference type="NCBI Taxonomy" id="147567"/>
    <lineage>
        <taxon>Eukaryota</taxon>
        <taxon>Fungi</taxon>
        <taxon>Dikarya</taxon>
        <taxon>Ascomycota</taxon>
        <taxon>Pezizomycotina</taxon>
        <taxon>Dothideomycetes</taxon>
        <taxon>Pleosporomycetidae</taxon>
        <taxon>Pleosporales</taxon>
        <taxon>Pleosporales incertae sedis</taxon>
        <taxon>Lojkania</taxon>
    </lineage>
</organism>